<dbReference type="PANTHER" id="PTHR30055:SF235">
    <property type="entry name" value="TRANSCRIPTIONAL REGULATORY PROTEIN"/>
    <property type="match status" value="1"/>
</dbReference>
<protein>
    <submittedName>
        <fullName evidence="4">TetR family transcriptional regulator</fullName>
    </submittedName>
</protein>
<feature type="domain" description="HTH tetR-type" evidence="3">
    <location>
        <begin position="17"/>
        <end position="77"/>
    </location>
</feature>
<evidence type="ECO:0000259" key="3">
    <source>
        <dbReference type="PROSITE" id="PS50977"/>
    </source>
</evidence>
<dbReference type="InterPro" id="IPR001647">
    <property type="entry name" value="HTH_TetR"/>
</dbReference>
<dbReference type="PROSITE" id="PS50977">
    <property type="entry name" value="HTH_TETR_2"/>
    <property type="match status" value="1"/>
</dbReference>
<feature type="DNA-binding region" description="H-T-H motif" evidence="2">
    <location>
        <begin position="40"/>
        <end position="59"/>
    </location>
</feature>
<dbReference type="OrthoDB" id="2356263at2"/>
<dbReference type="InterPro" id="IPR050109">
    <property type="entry name" value="HTH-type_TetR-like_transc_reg"/>
</dbReference>
<comment type="caution">
    <text evidence="4">The sequence shown here is derived from an EMBL/GenBank/DDBJ whole genome shotgun (WGS) entry which is preliminary data.</text>
</comment>
<dbReference type="PATRIC" id="fig|1515334.3.peg.452"/>
<dbReference type="STRING" id="561184.SAMN05216376_107298"/>
<dbReference type="Pfam" id="PF17939">
    <property type="entry name" value="TetR_C_30"/>
    <property type="match status" value="1"/>
</dbReference>
<evidence type="ECO:0000313" key="4">
    <source>
        <dbReference type="EMBL" id="KHQ54614.1"/>
    </source>
</evidence>
<dbReference type="PRINTS" id="PR00455">
    <property type="entry name" value="HTHTETR"/>
</dbReference>
<dbReference type="PANTHER" id="PTHR30055">
    <property type="entry name" value="HTH-TYPE TRANSCRIPTIONAL REGULATOR RUTR"/>
    <property type="match status" value="1"/>
</dbReference>
<dbReference type="Gene3D" id="1.10.357.10">
    <property type="entry name" value="Tetracycline Repressor, domain 2"/>
    <property type="match status" value="1"/>
</dbReference>
<evidence type="ECO:0000256" key="1">
    <source>
        <dbReference type="ARBA" id="ARBA00023125"/>
    </source>
</evidence>
<dbReference type="InterPro" id="IPR009057">
    <property type="entry name" value="Homeodomain-like_sf"/>
</dbReference>
<evidence type="ECO:0000256" key="2">
    <source>
        <dbReference type="PROSITE-ProRule" id="PRU00335"/>
    </source>
</evidence>
<dbReference type="AlphaFoldDB" id="A0A0B3SVZ7"/>
<evidence type="ECO:0000313" key="5">
    <source>
        <dbReference type="Proteomes" id="UP000030960"/>
    </source>
</evidence>
<gene>
    <name evidence="4" type="ORF">OA50_00448</name>
</gene>
<accession>A0A0B3SVZ7</accession>
<name>A0A0B3SVZ7_9RHOB</name>
<reference evidence="4 5" key="1">
    <citation type="submission" date="2014-10" db="EMBL/GenBank/DDBJ databases">
        <title>Genome sequence of Ponticoccus sp. strain UMTAT08 isolated from clonal culture of toxic dinoflagellate Alexandrium tamiyavanichii.</title>
        <authorList>
            <person name="Gan H.Y."/>
            <person name="Muhd D.-D."/>
            <person name="Mohd Noor M.E."/>
            <person name="Yeong Y.S."/>
            <person name="Usup G."/>
        </authorList>
    </citation>
    <scope>NUCLEOTIDE SEQUENCE [LARGE SCALE GENOMIC DNA]</scope>
    <source>
        <strain evidence="4 5">UMTAT08</strain>
    </source>
</reference>
<dbReference type="GO" id="GO:0003700">
    <property type="term" value="F:DNA-binding transcription factor activity"/>
    <property type="evidence" value="ECO:0007669"/>
    <property type="project" value="TreeGrafter"/>
</dbReference>
<dbReference type="InterPro" id="IPR036271">
    <property type="entry name" value="Tet_transcr_reg_TetR-rel_C_sf"/>
</dbReference>
<dbReference type="GO" id="GO:0000976">
    <property type="term" value="F:transcription cis-regulatory region binding"/>
    <property type="evidence" value="ECO:0007669"/>
    <property type="project" value="TreeGrafter"/>
</dbReference>
<organism evidence="4 5">
    <name type="scientific">Mameliella alba</name>
    <dbReference type="NCBI Taxonomy" id="561184"/>
    <lineage>
        <taxon>Bacteria</taxon>
        <taxon>Pseudomonadati</taxon>
        <taxon>Pseudomonadota</taxon>
        <taxon>Alphaproteobacteria</taxon>
        <taxon>Rhodobacterales</taxon>
        <taxon>Roseobacteraceae</taxon>
        <taxon>Mameliella</taxon>
    </lineage>
</organism>
<dbReference type="Pfam" id="PF00440">
    <property type="entry name" value="TetR_N"/>
    <property type="match status" value="1"/>
</dbReference>
<dbReference type="EMBL" id="JSUQ01000002">
    <property type="protein sequence ID" value="KHQ54614.1"/>
    <property type="molecule type" value="Genomic_DNA"/>
</dbReference>
<dbReference type="SUPFAM" id="SSF46689">
    <property type="entry name" value="Homeodomain-like"/>
    <property type="match status" value="1"/>
</dbReference>
<sequence length="222" mass="24759">MTSSNTRRKPGRPKEGPELREVILDKAELLFADYGFNGAKMRDIATEAGVNQALVRYYFGSKQDLFDAVVRRRGSVISGARHVLLDELLSRGVAPTVAELVRCYLRPQWEMKNWGSNGAAFVRLQARLHAEQEEHAFRLRREVYDASVKRYIQALSEVLPEIPKEVISTRMAFAVGTYMFMLNDLGRINDLTDGQVGDLGGAALLDQLETFISAGLAAPLNT</sequence>
<dbReference type="SUPFAM" id="SSF48498">
    <property type="entry name" value="Tetracyclin repressor-like, C-terminal domain"/>
    <property type="match status" value="1"/>
</dbReference>
<proteinExistence type="predicted"/>
<dbReference type="Proteomes" id="UP000030960">
    <property type="component" value="Unassembled WGS sequence"/>
</dbReference>
<keyword evidence="5" id="KW-1185">Reference proteome</keyword>
<keyword evidence="1 2" id="KW-0238">DNA-binding</keyword>
<dbReference type="InterPro" id="IPR041586">
    <property type="entry name" value="PsrA_TetR_C"/>
</dbReference>